<proteinExistence type="inferred from homology"/>
<dbReference type="InterPro" id="IPR010023">
    <property type="entry name" value="KdsC_fam"/>
</dbReference>
<dbReference type="Gene3D" id="3.40.50.1000">
    <property type="entry name" value="HAD superfamily/HAD-like"/>
    <property type="match status" value="1"/>
</dbReference>
<dbReference type="InterPro" id="IPR036412">
    <property type="entry name" value="HAD-like_sf"/>
</dbReference>
<dbReference type="InterPro" id="IPR006549">
    <property type="entry name" value="HAD-SF_hydro_IIIA"/>
</dbReference>
<dbReference type="SFLD" id="SFLDS00003">
    <property type="entry name" value="Haloacid_Dehalogenase"/>
    <property type="match status" value="1"/>
</dbReference>
<evidence type="ECO:0000256" key="5">
    <source>
        <dbReference type="ARBA" id="ARBA00022801"/>
    </source>
</evidence>
<feature type="binding site" evidence="7">
    <location>
        <position position="40"/>
    </location>
    <ligand>
        <name>Mg(2+)</name>
        <dbReference type="ChEBI" id="CHEBI:18420"/>
    </ligand>
</feature>
<gene>
    <name evidence="8" type="ORF">HHE01_07370</name>
</gene>
<dbReference type="EMBL" id="CDMK01000002">
    <property type="protein sequence ID" value="CRI34936.1"/>
    <property type="molecule type" value="Genomic_DNA"/>
</dbReference>
<evidence type="ECO:0000256" key="4">
    <source>
        <dbReference type="ARBA" id="ARBA00022723"/>
    </source>
</evidence>
<dbReference type="NCBIfam" id="TIGR01662">
    <property type="entry name" value="HAD-SF-IIIA"/>
    <property type="match status" value="1"/>
</dbReference>
<comment type="similarity">
    <text evidence="2">Belongs to the KdsC family.</text>
</comment>
<evidence type="ECO:0000256" key="3">
    <source>
        <dbReference type="ARBA" id="ARBA00011881"/>
    </source>
</evidence>
<evidence type="ECO:0000256" key="6">
    <source>
        <dbReference type="ARBA" id="ARBA00022842"/>
    </source>
</evidence>
<dbReference type="GO" id="GO:0046872">
    <property type="term" value="F:metal ion binding"/>
    <property type="evidence" value="ECO:0007669"/>
    <property type="project" value="UniProtKB-KW"/>
</dbReference>
<dbReference type="InterPro" id="IPR050793">
    <property type="entry name" value="CMP-NeuNAc_synthase"/>
</dbReference>
<dbReference type="Pfam" id="PF08282">
    <property type="entry name" value="Hydrolase_3"/>
    <property type="match status" value="1"/>
</dbReference>
<reference evidence="9" key="1">
    <citation type="submission" date="2014-12" db="EMBL/GenBank/DDBJ databases">
        <authorList>
            <person name="Smet A."/>
        </authorList>
    </citation>
    <scope>NUCLEOTIDE SEQUENCE [LARGE SCALE GENOMIC DNA]</scope>
</reference>
<dbReference type="STRING" id="1216962.BN341_12290"/>
<feature type="binding site" evidence="7">
    <location>
        <position position="135"/>
    </location>
    <ligand>
        <name>Mg(2+)</name>
        <dbReference type="ChEBI" id="CHEBI:18420"/>
    </ligand>
</feature>
<dbReference type="EC" id="3.1.3.45" evidence="8"/>
<feature type="binding site" evidence="7">
    <location>
        <position position="42"/>
    </location>
    <ligand>
        <name>substrate</name>
    </ligand>
</feature>
<name>A0A0K2XL44_HELHE</name>
<dbReference type="AlphaFoldDB" id="A0A0K2XL44"/>
<keyword evidence="5 8" id="KW-0378">Hydrolase</keyword>
<dbReference type="PIRSF" id="PIRSF006118">
    <property type="entry name" value="KDO8-P_Ptase"/>
    <property type="match status" value="1"/>
</dbReference>
<sequence>MLSIQGAWTLRGFAPSRAKIGLYPNKTRTKMAVLKVFLCDCDGTLTDGGMYYLESGQQFKKFSVADGIGFELLREEGIKTGILTGEVTPIVEHRAKRLKMDYLYQGCRPQGKLEALKEICTRENISLENVAYVGDDLNDIPVLECVGFKGCVANAHPHLKALPGIVISPKNGGEGGVRALIDLWLNNPRELRS</sequence>
<dbReference type="PANTHER" id="PTHR21485:SF3">
    <property type="entry name" value="N-ACYLNEURAMINATE CYTIDYLYLTRANSFERASE"/>
    <property type="match status" value="1"/>
</dbReference>
<dbReference type="GO" id="GO:0008781">
    <property type="term" value="F:N-acylneuraminate cytidylyltransferase activity"/>
    <property type="evidence" value="ECO:0007669"/>
    <property type="project" value="TreeGrafter"/>
</dbReference>
<evidence type="ECO:0000313" key="8">
    <source>
        <dbReference type="EMBL" id="CRI34936.1"/>
    </source>
</evidence>
<evidence type="ECO:0000256" key="7">
    <source>
        <dbReference type="PIRSR" id="PIRSR006118-2"/>
    </source>
</evidence>
<dbReference type="SUPFAM" id="SSF56784">
    <property type="entry name" value="HAD-like"/>
    <property type="match status" value="1"/>
</dbReference>
<evidence type="ECO:0000256" key="2">
    <source>
        <dbReference type="ARBA" id="ARBA00005893"/>
    </source>
</evidence>
<dbReference type="PANTHER" id="PTHR21485">
    <property type="entry name" value="HAD SUPERFAMILY MEMBERS CMAS AND KDSC"/>
    <property type="match status" value="1"/>
</dbReference>
<keyword evidence="9" id="KW-1185">Reference proteome</keyword>
<dbReference type="GO" id="GO:0019143">
    <property type="term" value="F:3-deoxy-manno-octulosonate-8-phosphatase activity"/>
    <property type="evidence" value="ECO:0007669"/>
    <property type="project" value="UniProtKB-EC"/>
</dbReference>
<dbReference type="SFLD" id="SFLDG01138">
    <property type="entry name" value="C1.6.2:_Deoxy-d-mannose-octulo"/>
    <property type="match status" value="1"/>
</dbReference>
<dbReference type="SFLD" id="SFLDG01136">
    <property type="entry name" value="C1.6:_Phosphoserine_Phosphatas"/>
    <property type="match status" value="1"/>
</dbReference>
<organism evidence="8 9">
    <name type="scientific">Helicobacter heilmannii</name>
    <dbReference type="NCBI Taxonomy" id="35817"/>
    <lineage>
        <taxon>Bacteria</taxon>
        <taxon>Pseudomonadati</taxon>
        <taxon>Campylobacterota</taxon>
        <taxon>Epsilonproteobacteria</taxon>
        <taxon>Campylobacterales</taxon>
        <taxon>Helicobacteraceae</taxon>
        <taxon>Helicobacter</taxon>
    </lineage>
</organism>
<dbReference type="Proteomes" id="UP000046090">
    <property type="component" value="Unassembled WGS sequence"/>
</dbReference>
<comment type="cofactor">
    <cofactor evidence="1 7">
        <name>Mg(2+)</name>
        <dbReference type="ChEBI" id="CHEBI:18420"/>
    </cofactor>
</comment>
<dbReference type="NCBIfam" id="TIGR01670">
    <property type="entry name" value="KdsC-phosphatas"/>
    <property type="match status" value="1"/>
</dbReference>
<protein>
    <submittedName>
        <fullName evidence="8">3-deoxy-D-manno-octulosonate 8-phosphate phosphatase</fullName>
        <ecNumber evidence="8">3.1.3.45</ecNumber>
    </submittedName>
</protein>
<accession>A0A0K2XL44</accession>
<keyword evidence="4 7" id="KW-0479">Metal-binding</keyword>
<evidence type="ECO:0000256" key="1">
    <source>
        <dbReference type="ARBA" id="ARBA00001946"/>
    </source>
</evidence>
<keyword evidence="6 7" id="KW-0460">Magnesium</keyword>
<evidence type="ECO:0000313" key="9">
    <source>
        <dbReference type="Proteomes" id="UP000046090"/>
    </source>
</evidence>
<dbReference type="InterPro" id="IPR023214">
    <property type="entry name" value="HAD_sf"/>
</dbReference>
<comment type="subunit">
    <text evidence="3">Homotetramer.</text>
</comment>